<protein>
    <recommendedName>
        <fullName evidence="3">Probable chemoreceptor glutamine deamidase CheD</fullName>
        <ecNumber evidence="3">3.5.1.44</ecNumber>
    </recommendedName>
</protein>
<dbReference type="Proteomes" id="UP000777265">
    <property type="component" value="Unassembled WGS sequence"/>
</dbReference>
<organism evidence="4 5">
    <name type="scientific">Syntrophorhabdus aromaticivorans</name>
    <dbReference type="NCBI Taxonomy" id="328301"/>
    <lineage>
        <taxon>Bacteria</taxon>
        <taxon>Pseudomonadati</taxon>
        <taxon>Thermodesulfobacteriota</taxon>
        <taxon>Syntrophorhabdia</taxon>
        <taxon>Syntrophorhabdales</taxon>
        <taxon>Syntrophorhabdaceae</taxon>
        <taxon>Syntrophorhabdus</taxon>
    </lineage>
</organism>
<dbReference type="EC" id="3.5.1.44" evidence="3"/>
<evidence type="ECO:0000256" key="2">
    <source>
        <dbReference type="ARBA" id="ARBA00022801"/>
    </source>
</evidence>
<dbReference type="AlphaFoldDB" id="A0A971S0A2"/>
<dbReference type="GO" id="GO:0050568">
    <property type="term" value="F:protein-glutamine glutaminase activity"/>
    <property type="evidence" value="ECO:0007669"/>
    <property type="project" value="UniProtKB-UniRule"/>
</dbReference>
<dbReference type="InterPro" id="IPR011324">
    <property type="entry name" value="Cytotoxic_necrot_fac-like_cat"/>
</dbReference>
<comment type="similarity">
    <text evidence="3">Belongs to the CheD family.</text>
</comment>
<dbReference type="HAMAP" id="MF_01440">
    <property type="entry name" value="CheD"/>
    <property type="match status" value="1"/>
</dbReference>
<dbReference type="CDD" id="cd16352">
    <property type="entry name" value="CheD"/>
    <property type="match status" value="1"/>
</dbReference>
<evidence type="ECO:0000256" key="3">
    <source>
        <dbReference type="HAMAP-Rule" id="MF_01440"/>
    </source>
</evidence>
<dbReference type="InterPro" id="IPR038592">
    <property type="entry name" value="CheD-like_sf"/>
</dbReference>
<evidence type="ECO:0000313" key="4">
    <source>
        <dbReference type="EMBL" id="NLW34399.1"/>
    </source>
</evidence>
<comment type="caution">
    <text evidence="4">The sequence shown here is derived from an EMBL/GenBank/DDBJ whole genome shotgun (WGS) entry which is preliminary data.</text>
</comment>
<name>A0A971S0A2_9BACT</name>
<dbReference type="Gene3D" id="3.30.1330.200">
    <property type="match status" value="1"/>
</dbReference>
<dbReference type="GO" id="GO:0006935">
    <property type="term" value="P:chemotaxis"/>
    <property type="evidence" value="ECO:0007669"/>
    <property type="project" value="UniProtKB-UniRule"/>
</dbReference>
<comment type="catalytic activity">
    <reaction evidence="3">
        <text>L-glutaminyl-[protein] + H2O = L-glutamyl-[protein] + NH4(+)</text>
        <dbReference type="Rhea" id="RHEA:16441"/>
        <dbReference type="Rhea" id="RHEA-COMP:10207"/>
        <dbReference type="Rhea" id="RHEA-COMP:10208"/>
        <dbReference type="ChEBI" id="CHEBI:15377"/>
        <dbReference type="ChEBI" id="CHEBI:28938"/>
        <dbReference type="ChEBI" id="CHEBI:29973"/>
        <dbReference type="ChEBI" id="CHEBI:30011"/>
        <dbReference type="EC" id="3.5.1.44"/>
    </reaction>
</comment>
<evidence type="ECO:0000313" key="5">
    <source>
        <dbReference type="Proteomes" id="UP000777265"/>
    </source>
</evidence>
<reference evidence="4" key="2">
    <citation type="submission" date="2020-01" db="EMBL/GenBank/DDBJ databases">
        <authorList>
            <person name="Campanaro S."/>
        </authorList>
    </citation>
    <scope>NUCLEOTIDE SEQUENCE</scope>
    <source>
        <strain evidence="4">AS06rmzACSIP_7</strain>
    </source>
</reference>
<accession>A0A971S0A2</accession>
<dbReference type="InterPro" id="IPR005659">
    <property type="entry name" value="Chemorcpt_Glu_NH3ase_CheD"/>
</dbReference>
<evidence type="ECO:0000256" key="1">
    <source>
        <dbReference type="ARBA" id="ARBA00022500"/>
    </source>
</evidence>
<dbReference type="PANTHER" id="PTHR35147:SF3">
    <property type="entry name" value="CHEMORECEPTOR GLUTAMINE DEAMIDASE CHED 1-RELATED"/>
    <property type="match status" value="1"/>
</dbReference>
<sequence length="210" mass="23516">MIRKSAPKVSSVKTVKSEGVQHITLYPGDYHVSKQNVIVSTLLGSCVSACLYDPVTRIIGMNHFLLSSKRYAKDMPVHLTEAGRYGVHAMELVINDMLKLGAKRHNLKAKAFGGGAVLETAPGFDNFLCVGEVNCRFIMEFLKNDGIPLVSYDLGGQTGRVIRFSSHDFSVLVRKIKVTTTSKLVQKERQYWKKTMERKEPKTLEPELWG</sequence>
<dbReference type="PANTHER" id="PTHR35147">
    <property type="entry name" value="CHEMORECEPTOR GLUTAMINE DEAMIDASE CHED-RELATED"/>
    <property type="match status" value="1"/>
</dbReference>
<dbReference type="EMBL" id="JAAYEE010000048">
    <property type="protein sequence ID" value="NLW34399.1"/>
    <property type="molecule type" value="Genomic_DNA"/>
</dbReference>
<gene>
    <name evidence="3" type="primary">cheD</name>
    <name evidence="4" type="ORF">GXY80_02800</name>
</gene>
<keyword evidence="1 3" id="KW-0145">Chemotaxis</keyword>
<proteinExistence type="inferred from homology"/>
<dbReference type="Pfam" id="PF03975">
    <property type="entry name" value="CheD"/>
    <property type="match status" value="1"/>
</dbReference>
<comment type="function">
    <text evidence="3">Probably deamidates glutamine residues to glutamate on methyl-accepting chemotaxis receptors (MCPs), playing an important role in chemotaxis.</text>
</comment>
<reference evidence="4" key="1">
    <citation type="journal article" date="2020" name="Biotechnol. Biofuels">
        <title>New insights from the biogas microbiome by comprehensive genome-resolved metagenomics of nearly 1600 species originating from multiple anaerobic digesters.</title>
        <authorList>
            <person name="Campanaro S."/>
            <person name="Treu L."/>
            <person name="Rodriguez-R L.M."/>
            <person name="Kovalovszki A."/>
            <person name="Ziels R.M."/>
            <person name="Maus I."/>
            <person name="Zhu X."/>
            <person name="Kougias P.G."/>
            <person name="Basile A."/>
            <person name="Luo G."/>
            <person name="Schluter A."/>
            <person name="Konstantinidis K.T."/>
            <person name="Angelidaki I."/>
        </authorList>
    </citation>
    <scope>NUCLEOTIDE SEQUENCE</scope>
    <source>
        <strain evidence="4">AS06rmzACSIP_7</strain>
    </source>
</reference>
<dbReference type="SUPFAM" id="SSF64438">
    <property type="entry name" value="CNF1/YfiH-like putative cysteine hydrolases"/>
    <property type="match status" value="1"/>
</dbReference>
<keyword evidence="2 3" id="KW-0378">Hydrolase</keyword>